<gene>
    <name evidence="4" type="ORF">ACFO0B_19180</name>
</gene>
<evidence type="ECO:0000313" key="4">
    <source>
        <dbReference type="EMBL" id="MFC3964115.1"/>
    </source>
</evidence>
<evidence type="ECO:0000256" key="1">
    <source>
        <dbReference type="ARBA" id="ARBA00022801"/>
    </source>
</evidence>
<dbReference type="InterPro" id="IPR029058">
    <property type="entry name" value="AB_hydrolase_fold"/>
</dbReference>
<accession>A0ABV8DW03</accession>
<feature type="domain" description="AB hydrolase-1" evidence="3">
    <location>
        <begin position="32"/>
        <end position="285"/>
    </location>
</feature>
<protein>
    <submittedName>
        <fullName evidence="4">Alpha/beta hydrolase</fullName>
    </submittedName>
</protein>
<dbReference type="Proteomes" id="UP001595696">
    <property type="component" value="Unassembled WGS sequence"/>
</dbReference>
<dbReference type="EMBL" id="JBHSAX010000016">
    <property type="protein sequence ID" value="MFC3964115.1"/>
    <property type="molecule type" value="Genomic_DNA"/>
</dbReference>
<dbReference type="SUPFAM" id="SSF53474">
    <property type="entry name" value="alpha/beta-Hydrolases"/>
    <property type="match status" value="1"/>
</dbReference>
<dbReference type="Pfam" id="PF00561">
    <property type="entry name" value="Abhydrolase_1"/>
    <property type="match status" value="1"/>
</dbReference>
<evidence type="ECO:0000259" key="3">
    <source>
        <dbReference type="Pfam" id="PF00561"/>
    </source>
</evidence>
<name>A0ABV8DW03_9NOCA</name>
<dbReference type="InterPro" id="IPR050261">
    <property type="entry name" value="FrsA_esterase"/>
</dbReference>
<evidence type="ECO:0000313" key="5">
    <source>
        <dbReference type="Proteomes" id="UP001595696"/>
    </source>
</evidence>
<comment type="similarity">
    <text evidence="2">Belongs to the AB hydrolase superfamily. FUS2 hydrolase family.</text>
</comment>
<dbReference type="InterPro" id="IPR000073">
    <property type="entry name" value="AB_hydrolase_1"/>
</dbReference>
<dbReference type="GO" id="GO:0016787">
    <property type="term" value="F:hydrolase activity"/>
    <property type="evidence" value="ECO:0007669"/>
    <property type="project" value="UniProtKB-KW"/>
</dbReference>
<dbReference type="RefSeq" id="WP_378613889.1">
    <property type="nucleotide sequence ID" value="NZ_JBHSAX010000016.1"/>
</dbReference>
<keyword evidence="5" id="KW-1185">Reference proteome</keyword>
<proteinExistence type="inferred from homology"/>
<keyword evidence="1 4" id="KW-0378">Hydrolase</keyword>
<organism evidence="4 5">
    <name type="scientific">Nocardia jiangsuensis</name>
    <dbReference type="NCBI Taxonomy" id="1691563"/>
    <lineage>
        <taxon>Bacteria</taxon>
        <taxon>Bacillati</taxon>
        <taxon>Actinomycetota</taxon>
        <taxon>Actinomycetes</taxon>
        <taxon>Mycobacteriales</taxon>
        <taxon>Nocardiaceae</taxon>
        <taxon>Nocardia</taxon>
    </lineage>
</organism>
<dbReference type="PANTHER" id="PTHR22946">
    <property type="entry name" value="DIENELACTONE HYDROLASE DOMAIN-CONTAINING PROTEIN-RELATED"/>
    <property type="match status" value="1"/>
</dbReference>
<dbReference type="Gene3D" id="1.10.10.800">
    <property type="match status" value="1"/>
</dbReference>
<dbReference type="PANTHER" id="PTHR22946:SF9">
    <property type="entry name" value="POLYKETIDE TRANSFERASE AF380"/>
    <property type="match status" value="1"/>
</dbReference>
<comment type="caution">
    <text evidence="4">The sequence shown here is derived from an EMBL/GenBank/DDBJ whole genome shotgun (WGS) entry which is preliminary data.</text>
</comment>
<sequence>MENTTFESAGVRCHAWHFRAADARLAGPAGRPAVVMAHGFAGTKDSGLESFARHLAAAGAEVLAFDYRGFGASEGAPRQVISPSGQLADYRAALDAAARLPEVDPDRLVLWGVSMAGGTVLEAAAGRDDIAAVIALTPLVSGAAVERPAPLAAGPVPAAEPGWHRAGTTARLLLAAARDRRAAAAGRERITLPAVGEPGELALLTLPGATADYASIAGPTWRNEVAASIALDAIRRAPLRAAAEVRCPVLVQIADYDRYAPPSAAAKAASRARAQVRHYPCDHFDVYPGKQRHDTIREHQALFLSRVLAPAAASAER</sequence>
<dbReference type="Gene3D" id="3.40.50.1820">
    <property type="entry name" value="alpha/beta hydrolase"/>
    <property type="match status" value="1"/>
</dbReference>
<evidence type="ECO:0000256" key="2">
    <source>
        <dbReference type="ARBA" id="ARBA00038115"/>
    </source>
</evidence>
<reference evidence="5" key="1">
    <citation type="journal article" date="2019" name="Int. J. Syst. Evol. Microbiol.">
        <title>The Global Catalogue of Microorganisms (GCM) 10K type strain sequencing project: providing services to taxonomists for standard genome sequencing and annotation.</title>
        <authorList>
            <consortium name="The Broad Institute Genomics Platform"/>
            <consortium name="The Broad Institute Genome Sequencing Center for Infectious Disease"/>
            <person name="Wu L."/>
            <person name="Ma J."/>
        </authorList>
    </citation>
    <scope>NUCLEOTIDE SEQUENCE [LARGE SCALE GENOMIC DNA]</scope>
    <source>
        <strain evidence="5">CGMCC 4.7330</strain>
    </source>
</reference>